<keyword evidence="3" id="KW-1185">Reference proteome</keyword>
<dbReference type="RefSeq" id="WP_108955954.1">
    <property type="nucleotide sequence ID" value="NZ_BEVZ01000006.1"/>
</dbReference>
<keyword evidence="1" id="KW-0472">Membrane</keyword>
<sequence length="81" mass="9380">MTLDMVLDLLSALPHVFGPAGTITAALVLVRTTVRHLTLIWLTRGATPPERAMILASVHERPRPSWRARASRLFRRWRWRR</sequence>
<reference evidence="2 3" key="1">
    <citation type="submission" date="2024-06" db="EMBL/GenBank/DDBJ databases">
        <title>The Natural Products Discovery Center: Release of the First 8490 Sequenced Strains for Exploring Actinobacteria Biosynthetic Diversity.</title>
        <authorList>
            <person name="Kalkreuter E."/>
            <person name="Kautsar S.A."/>
            <person name="Yang D."/>
            <person name="Bader C.D."/>
            <person name="Teijaro C.N."/>
            <person name="Fluegel L."/>
            <person name="Davis C.M."/>
            <person name="Simpson J.R."/>
            <person name="Lauterbach L."/>
            <person name="Steele A.D."/>
            <person name="Gui C."/>
            <person name="Meng S."/>
            <person name="Li G."/>
            <person name="Viehrig K."/>
            <person name="Ye F."/>
            <person name="Su P."/>
            <person name="Kiefer A.F."/>
            <person name="Nichols A."/>
            <person name="Cepeda A.J."/>
            <person name="Yan W."/>
            <person name="Fan B."/>
            <person name="Jiang Y."/>
            <person name="Adhikari A."/>
            <person name="Zheng C.-J."/>
            <person name="Schuster L."/>
            <person name="Cowan T.M."/>
            <person name="Smanski M.J."/>
            <person name="Chevrette M.G."/>
            <person name="De Carvalho L.P.S."/>
            <person name="Shen B."/>
        </authorList>
    </citation>
    <scope>NUCLEOTIDE SEQUENCE [LARGE SCALE GENOMIC DNA]</scope>
    <source>
        <strain evidence="2 3">NPDC038104</strain>
    </source>
</reference>
<keyword evidence="1" id="KW-0812">Transmembrane</keyword>
<dbReference type="Proteomes" id="UP001550850">
    <property type="component" value="Unassembled WGS sequence"/>
</dbReference>
<evidence type="ECO:0000313" key="2">
    <source>
        <dbReference type="EMBL" id="MEU3556382.1"/>
    </source>
</evidence>
<evidence type="ECO:0000256" key="1">
    <source>
        <dbReference type="SAM" id="Phobius"/>
    </source>
</evidence>
<dbReference type="EMBL" id="JBEZUR010000032">
    <property type="protein sequence ID" value="MEU3556382.1"/>
    <property type="molecule type" value="Genomic_DNA"/>
</dbReference>
<feature type="transmembrane region" description="Helical" evidence="1">
    <location>
        <begin position="12"/>
        <end position="30"/>
    </location>
</feature>
<organism evidence="2 3">
    <name type="scientific">Streptomyces fragilis</name>
    <dbReference type="NCBI Taxonomy" id="67301"/>
    <lineage>
        <taxon>Bacteria</taxon>
        <taxon>Bacillati</taxon>
        <taxon>Actinomycetota</taxon>
        <taxon>Actinomycetes</taxon>
        <taxon>Kitasatosporales</taxon>
        <taxon>Streptomycetaceae</taxon>
        <taxon>Streptomyces</taxon>
    </lineage>
</organism>
<gene>
    <name evidence="2" type="ORF">AB0E65_19550</name>
</gene>
<keyword evidence="1" id="KW-1133">Transmembrane helix</keyword>
<evidence type="ECO:0000313" key="3">
    <source>
        <dbReference type="Proteomes" id="UP001550850"/>
    </source>
</evidence>
<comment type="caution">
    <text evidence="2">The sequence shown here is derived from an EMBL/GenBank/DDBJ whole genome shotgun (WGS) entry which is preliminary data.</text>
</comment>
<name>A0ABV2YKY2_9ACTN</name>
<accession>A0ABV2YKY2</accession>
<protein>
    <submittedName>
        <fullName evidence="2">Uncharacterized protein</fullName>
    </submittedName>
</protein>
<proteinExistence type="predicted"/>